<gene>
    <name evidence="3" type="ORF">BCV72DRAFT_221861</name>
</gene>
<dbReference type="Pfam" id="PF13812">
    <property type="entry name" value="PPR_3"/>
    <property type="match status" value="1"/>
</dbReference>
<dbReference type="Pfam" id="PF01535">
    <property type="entry name" value="PPR"/>
    <property type="match status" value="1"/>
</dbReference>
<evidence type="ECO:0000256" key="2">
    <source>
        <dbReference type="PROSITE-ProRule" id="PRU00708"/>
    </source>
</evidence>
<dbReference type="NCBIfam" id="TIGR00756">
    <property type="entry name" value="PPR"/>
    <property type="match status" value="1"/>
</dbReference>
<dbReference type="AlphaFoldDB" id="A0A1X0RDS6"/>
<feature type="repeat" description="PPR" evidence="2">
    <location>
        <begin position="621"/>
        <end position="655"/>
    </location>
</feature>
<name>A0A1X0RDS6_RHIZD</name>
<dbReference type="InterPro" id="IPR051222">
    <property type="entry name" value="PPR/CCM1_RNA-binding"/>
</dbReference>
<dbReference type="VEuPathDB" id="FungiDB:BCV72DRAFT_221861"/>
<dbReference type="EMBL" id="KV921868">
    <property type="protein sequence ID" value="ORE10142.1"/>
    <property type="molecule type" value="Genomic_DNA"/>
</dbReference>
<dbReference type="PANTHER" id="PTHR47942:SF63">
    <property type="entry name" value="PENTATRICOPEPTIDE REPEAT-CONTAINING PROTEIN"/>
    <property type="match status" value="1"/>
</dbReference>
<protein>
    <recommendedName>
        <fullName evidence="4">Pentacotripeptide-repeat region of PRORP domain-containing protein</fullName>
    </recommendedName>
</protein>
<reference evidence="3" key="1">
    <citation type="journal article" date="2016" name="Proc. Natl. Acad. Sci. U.S.A.">
        <title>Lipid metabolic changes in an early divergent fungus govern the establishment of a mutualistic symbiosis with endobacteria.</title>
        <authorList>
            <person name="Lastovetsky O.A."/>
            <person name="Gaspar M.L."/>
            <person name="Mondo S.J."/>
            <person name="LaButti K.M."/>
            <person name="Sandor L."/>
            <person name="Grigoriev I.V."/>
            <person name="Henry S.A."/>
            <person name="Pawlowska T.E."/>
        </authorList>
    </citation>
    <scope>NUCLEOTIDE SEQUENCE [LARGE SCALE GENOMIC DNA]</scope>
    <source>
        <strain evidence="3">ATCC 52814</strain>
    </source>
</reference>
<dbReference type="PROSITE" id="PS51375">
    <property type="entry name" value="PPR"/>
    <property type="match status" value="1"/>
</dbReference>
<keyword evidence="1" id="KW-0677">Repeat</keyword>
<sequence length="860" mass="99139">MSLQLKEPCIRSLRHVGVKPPLLNIRSKSVNIQDIKKTSINYESMLKICKTFEDTRILGKRPTTSMYLDAITAYGYTKNKDKLIDTWEDYRRNYLLKSSSHQRYIRALIECGDVTAASKNFLDLKTKHFVKPKDIAECLVELVPACLEKNNIYLALQATNDYLNHANPWDEAALQSVTHSLWNKFSSILHLDNDITPTTIDTFIRLYIDNINPSRRDKGKNHFSPQHLFTMFRLITVKNETPSAYACNLVLEAQLPDANYRAIKWVVAFMQKHHIQPTTHTISILLSAFGSFLPSKNVQFLYSSLKQNNRIDKNIFQAFIQVFSKKQDMENAQAVLSDMKSEGLQLGQKPCTAIVEGFVNKDCLGQADDWLKQNEDSAQKNLDAYAVLMEAWIAKGNWTECISKFTWLERKKIEGAHTNRRIIKAMLTAKFASGKYWDQCEGHLNNLSISFTPNTISRILRVMLGIEKNGHYLIPGKNIIRALQMMEQKLDVHLNSEGISRIITALGERGDISDAFALYNWVRKDNTCTRTRCSGSNIYRAMMHSAILNNDLRKLERAWVDMQYRKWFLDCESGTRSEKLQHTLARYNMLLNGYASKLPHPDITRLKKTFQRMLKHGLTPNIFTYNILIKAFAYANNMDAANQVYHNMIDAGITPDTTTANTLLNGWILQEDWRAVEQFVQKLKSADDNKQQPRSGLDMVTFNLLVQSFLHLDSKSMAYEKLLKRENKWCDVEQLESSRTKLKSGKIWNIFEMTTGYKKETLDNYYKSKRISEKADSSKLIAHPSDFGSISDFLIKAATDQQSVKLSNPKDAFIRFFSRSMEPDEVTYKLFMKAFYDKGDYHSASKIKEWTQFRLGCLKK</sequence>
<evidence type="ECO:0000256" key="1">
    <source>
        <dbReference type="ARBA" id="ARBA00022737"/>
    </source>
</evidence>
<dbReference type="OrthoDB" id="185373at2759"/>
<dbReference type="Gene3D" id="1.25.40.10">
    <property type="entry name" value="Tetratricopeptide repeat domain"/>
    <property type="match status" value="2"/>
</dbReference>
<evidence type="ECO:0000313" key="3">
    <source>
        <dbReference type="EMBL" id="ORE10142.1"/>
    </source>
</evidence>
<dbReference type="InterPro" id="IPR011990">
    <property type="entry name" value="TPR-like_helical_dom_sf"/>
</dbReference>
<organism evidence="3">
    <name type="scientific">Rhizopus microsporus var. microsporus</name>
    <dbReference type="NCBI Taxonomy" id="86635"/>
    <lineage>
        <taxon>Eukaryota</taxon>
        <taxon>Fungi</taxon>
        <taxon>Fungi incertae sedis</taxon>
        <taxon>Mucoromycota</taxon>
        <taxon>Mucoromycotina</taxon>
        <taxon>Mucoromycetes</taxon>
        <taxon>Mucorales</taxon>
        <taxon>Mucorineae</taxon>
        <taxon>Rhizopodaceae</taxon>
        <taxon>Rhizopus</taxon>
    </lineage>
</organism>
<dbReference type="Pfam" id="PF13041">
    <property type="entry name" value="PPR_2"/>
    <property type="match status" value="1"/>
</dbReference>
<proteinExistence type="predicted"/>
<accession>A0A1X0RDS6</accession>
<evidence type="ECO:0008006" key="4">
    <source>
        <dbReference type="Google" id="ProtNLM"/>
    </source>
</evidence>
<dbReference type="InterPro" id="IPR002885">
    <property type="entry name" value="PPR_rpt"/>
</dbReference>
<dbReference type="Proteomes" id="UP000242414">
    <property type="component" value="Unassembled WGS sequence"/>
</dbReference>
<dbReference type="PANTHER" id="PTHR47942">
    <property type="entry name" value="TETRATRICOPEPTIDE REPEAT (TPR)-LIKE SUPERFAMILY PROTEIN-RELATED"/>
    <property type="match status" value="1"/>
</dbReference>